<dbReference type="SMART" id="SM00732">
    <property type="entry name" value="YqgFc"/>
    <property type="match status" value="1"/>
</dbReference>
<reference evidence="7" key="1">
    <citation type="submission" date="2020-08" db="EMBL/GenBank/DDBJ databases">
        <title>Genome public.</title>
        <authorList>
            <person name="Liu C."/>
            <person name="Sun Q."/>
        </authorList>
    </citation>
    <scope>NUCLEOTIDE SEQUENCE</scope>
    <source>
        <strain evidence="7">NSJ-53</strain>
    </source>
</reference>
<dbReference type="InterPro" id="IPR012337">
    <property type="entry name" value="RNaseH-like_sf"/>
</dbReference>
<comment type="similarity">
    <text evidence="5">Belongs to the YqgF HJR family.</text>
</comment>
<dbReference type="CDD" id="cd16964">
    <property type="entry name" value="YqgF"/>
    <property type="match status" value="1"/>
</dbReference>
<dbReference type="Proteomes" id="UP000623172">
    <property type="component" value="Unassembled WGS sequence"/>
</dbReference>
<keyword evidence="1 5" id="KW-0963">Cytoplasm</keyword>
<comment type="subcellular location">
    <subcellularLocation>
        <location evidence="5">Cytoplasm</location>
    </subcellularLocation>
</comment>
<evidence type="ECO:0000256" key="3">
    <source>
        <dbReference type="ARBA" id="ARBA00022722"/>
    </source>
</evidence>
<dbReference type="Pfam" id="PF03652">
    <property type="entry name" value="RuvX"/>
    <property type="match status" value="1"/>
</dbReference>
<dbReference type="PANTHER" id="PTHR33317:SF4">
    <property type="entry name" value="POLYNUCLEOTIDYL TRANSFERASE, RIBONUCLEASE H-LIKE SUPERFAMILY PROTEIN"/>
    <property type="match status" value="1"/>
</dbReference>
<dbReference type="HAMAP" id="MF_00651">
    <property type="entry name" value="Nuclease_YqgF"/>
    <property type="match status" value="1"/>
</dbReference>
<dbReference type="PANTHER" id="PTHR33317">
    <property type="entry name" value="POLYNUCLEOTIDYL TRANSFERASE, RIBONUCLEASE H-LIKE SUPERFAMILY PROTEIN"/>
    <property type="match status" value="1"/>
</dbReference>
<feature type="domain" description="YqgF/RNase H-like" evidence="6">
    <location>
        <begin position="1"/>
        <end position="101"/>
    </location>
</feature>
<keyword evidence="8" id="KW-1185">Reference proteome</keyword>
<evidence type="ECO:0000256" key="2">
    <source>
        <dbReference type="ARBA" id="ARBA00022517"/>
    </source>
</evidence>
<organism evidence="7 8">
    <name type="scientific">Gehongia tenuis</name>
    <dbReference type="NCBI Taxonomy" id="2763655"/>
    <lineage>
        <taxon>Bacteria</taxon>
        <taxon>Bacillati</taxon>
        <taxon>Bacillota</taxon>
        <taxon>Clostridia</taxon>
        <taxon>Christensenellales</taxon>
        <taxon>Christensenellaceae</taxon>
        <taxon>Gehongia</taxon>
    </lineage>
</organism>
<gene>
    <name evidence="7" type="primary">ruvX</name>
    <name evidence="7" type="ORF">H8696_04460</name>
</gene>
<name>A0A926D3J3_9FIRM</name>
<keyword evidence="2 5" id="KW-0690">Ribosome biogenesis</keyword>
<dbReference type="Gene3D" id="3.30.420.140">
    <property type="entry name" value="YqgF/RNase H-like domain"/>
    <property type="match status" value="1"/>
</dbReference>
<dbReference type="GO" id="GO:0004518">
    <property type="term" value="F:nuclease activity"/>
    <property type="evidence" value="ECO:0007669"/>
    <property type="project" value="UniProtKB-KW"/>
</dbReference>
<sequence>MRILALDVGTRRIGVAISDDTGLIAQGVESYTRRSEADDLAHFEGLLADLKPQRIVIGLPKNMNGTEGPSAEMAREFGEKLQTICDIPMEYWDERLTTVMAEKILIGNDTSRKKRKKVVDKLAAVLILENYLDALRVRKEL</sequence>
<evidence type="ECO:0000313" key="8">
    <source>
        <dbReference type="Proteomes" id="UP000623172"/>
    </source>
</evidence>
<comment type="caution">
    <text evidence="7">The sequence shown here is derived from an EMBL/GenBank/DDBJ whole genome shotgun (WGS) entry which is preliminary data.</text>
</comment>
<dbReference type="RefSeq" id="WP_249315159.1">
    <property type="nucleotide sequence ID" value="NZ_JACRSR010000001.1"/>
</dbReference>
<dbReference type="GO" id="GO:0005829">
    <property type="term" value="C:cytosol"/>
    <property type="evidence" value="ECO:0007669"/>
    <property type="project" value="TreeGrafter"/>
</dbReference>
<accession>A0A926D3J3</accession>
<evidence type="ECO:0000256" key="5">
    <source>
        <dbReference type="HAMAP-Rule" id="MF_00651"/>
    </source>
</evidence>
<dbReference type="GO" id="GO:0016788">
    <property type="term" value="F:hydrolase activity, acting on ester bonds"/>
    <property type="evidence" value="ECO:0007669"/>
    <property type="project" value="UniProtKB-UniRule"/>
</dbReference>
<dbReference type="AlphaFoldDB" id="A0A926D3J3"/>
<evidence type="ECO:0000256" key="4">
    <source>
        <dbReference type="ARBA" id="ARBA00022801"/>
    </source>
</evidence>
<dbReference type="NCBIfam" id="TIGR00250">
    <property type="entry name" value="RNAse_H_YqgF"/>
    <property type="match status" value="1"/>
</dbReference>
<dbReference type="EMBL" id="JACRSR010000001">
    <property type="protein sequence ID" value="MBC8531098.1"/>
    <property type="molecule type" value="Genomic_DNA"/>
</dbReference>
<dbReference type="InterPro" id="IPR006641">
    <property type="entry name" value="YqgF/RNaseH-like_dom"/>
</dbReference>
<comment type="function">
    <text evidence="5">Could be a nuclease involved in processing of the 5'-end of pre-16S rRNA.</text>
</comment>
<dbReference type="EC" id="3.1.-.-" evidence="5"/>
<dbReference type="InterPro" id="IPR037027">
    <property type="entry name" value="YqgF/RNaseH-like_dom_sf"/>
</dbReference>
<evidence type="ECO:0000313" key="7">
    <source>
        <dbReference type="EMBL" id="MBC8531098.1"/>
    </source>
</evidence>
<evidence type="ECO:0000259" key="6">
    <source>
        <dbReference type="SMART" id="SM00732"/>
    </source>
</evidence>
<protein>
    <recommendedName>
        <fullName evidence="5">Putative pre-16S rRNA nuclease</fullName>
        <ecNumber evidence="5">3.1.-.-</ecNumber>
    </recommendedName>
</protein>
<evidence type="ECO:0000256" key="1">
    <source>
        <dbReference type="ARBA" id="ARBA00022490"/>
    </source>
</evidence>
<dbReference type="GO" id="GO:0000967">
    <property type="term" value="P:rRNA 5'-end processing"/>
    <property type="evidence" value="ECO:0007669"/>
    <property type="project" value="UniProtKB-UniRule"/>
</dbReference>
<proteinExistence type="inferred from homology"/>
<keyword evidence="3 5" id="KW-0540">Nuclease</keyword>
<keyword evidence="4 5" id="KW-0378">Hydrolase</keyword>
<dbReference type="InterPro" id="IPR005227">
    <property type="entry name" value="YqgF"/>
</dbReference>
<dbReference type="SUPFAM" id="SSF53098">
    <property type="entry name" value="Ribonuclease H-like"/>
    <property type="match status" value="1"/>
</dbReference>